<dbReference type="Proteomes" id="UP000002892">
    <property type="component" value="Chromosome"/>
</dbReference>
<dbReference type="AlphaFoldDB" id="I4D2X6"/>
<accession>I4D2X6</accession>
<protein>
    <submittedName>
        <fullName evidence="1">Collagenase-like protease</fullName>
    </submittedName>
</protein>
<reference evidence="1 2" key="1">
    <citation type="journal article" date="2012" name="J. Bacteriol.">
        <title>Complete genome sequences of Desulfosporosinus orientis DSM765T, Desulfosporosinus youngiae DSM17734T, Desulfosporosinus meridiei DSM13257T, and Desulfosporosinus acidiphilus DSM22704T.</title>
        <authorList>
            <person name="Pester M."/>
            <person name="Brambilla E."/>
            <person name="Alazard D."/>
            <person name="Rattei T."/>
            <person name="Weinmaier T."/>
            <person name="Han J."/>
            <person name="Lucas S."/>
            <person name="Lapidus A."/>
            <person name="Cheng J.F."/>
            <person name="Goodwin L."/>
            <person name="Pitluck S."/>
            <person name="Peters L."/>
            <person name="Ovchinnikova G."/>
            <person name="Teshima H."/>
            <person name="Detter J.C."/>
            <person name="Han C.S."/>
            <person name="Tapia R."/>
            <person name="Land M.L."/>
            <person name="Hauser L."/>
            <person name="Kyrpides N.C."/>
            <person name="Ivanova N.N."/>
            <person name="Pagani I."/>
            <person name="Huntmann M."/>
            <person name="Wei C.L."/>
            <person name="Davenport K.W."/>
            <person name="Daligault H."/>
            <person name="Chain P.S."/>
            <person name="Chen A."/>
            <person name="Mavromatis K."/>
            <person name="Markowitz V."/>
            <person name="Szeto E."/>
            <person name="Mikhailova N."/>
            <person name="Pati A."/>
            <person name="Wagner M."/>
            <person name="Woyke T."/>
            <person name="Ollivier B."/>
            <person name="Klenk H.P."/>
            <person name="Spring S."/>
            <person name="Loy A."/>
        </authorList>
    </citation>
    <scope>NUCLEOTIDE SEQUENCE [LARGE SCALE GENOMIC DNA]</scope>
    <source>
        <strain evidence="2">DSM 22704 / JCM 16185 / SJ4</strain>
    </source>
</reference>
<dbReference type="InterPro" id="IPR051454">
    <property type="entry name" value="RNA/ubiquinone_mod_enzymes"/>
</dbReference>
<dbReference type="PANTHER" id="PTHR30217">
    <property type="entry name" value="PEPTIDASE U32 FAMILY"/>
    <property type="match status" value="1"/>
</dbReference>
<evidence type="ECO:0000313" key="2">
    <source>
        <dbReference type="Proteomes" id="UP000002892"/>
    </source>
</evidence>
<dbReference type="GO" id="GO:0008233">
    <property type="term" value="F:peptidase activity"/>
    <property type="evidence" value="ECO:0007669"/>
    <property type="project" value="UniProtKB-KW"/>
</dbReference>
<name>I4D2X6_DESAJ</name>
<sequence length="333" mass="37655">MKILAPVTSLDEAKTLISEGAEELYCGLQPFNWGTVFGDGFWLNRRGPGRGNLTQIEELSELIAMAHLCNVKVFLTLNQFVFSDVLYQEIVRLVRGVYSICSPDALIIGDPGLMKIIKEKVPEAKLHASSMGAILNTEAAKFFRDSGATRIIFPRYMDLETMSRIIQEIGPEMEYEAFILNDGCIFEEAYCFVNHAFGGAICHNPHWSYKVYDQNGRVGKEENLSFSEHLMNYREFIYIGIRNMGESMSPKGDPMGMCGLCALPELKAMGVCSLKIVGRESPLKKKTASVRLLKRSLDILEGEENPEILRLCFQMMRGIPKLCNCKYMCYYRE</sequence>
<dbReference type="InterPro" id="IPR001539">
    <property type="entry name" value="Peptidase_U32"/>
</dbReference>
<proteinExistence type="predicted"/>
<dbReference type="Pfam" id="PF01136">
    <property type="entry name" value="Peptidase_U32"/>
    <property type="match status" value="1"/>
</dbReference>
<organism evidence="1 2">
    <name type="scientific">Desulfosporosinus acidiphilus (strain DSM 22704 / JCM 16185 / SJ4)</name>
    <dbReference type="NCBI Taxonomy" id="646529"/>
    <lineage>
        <taxon>Bacteria</taxon>
        <taxon>Bacillati</taxon>
        <taxon>Bacillota</taxon>
        <taxon>Clostridia</taxon>
        <taxon>Eubacteriales</taxon>
        <taxon>Desulfitobacteriaceae</taxon>
        <taxon>Desulfosporosinus</taxon>
    </lineage>
</organism>
<evidence type="ECO:0000313" key="1">
    <source>
        <dbReference type="EMBL" id="AFM40150.1"/>
    </source>
</evidence>
<dbReference type="eggNOG" id="COG0826">
    <property type="taxonomic scope" value="Bacteria"/>
</dbReference>
<keyword evidence="2" id="KW-1185">Reference proteome</keyword>
<dbReference type="RefSeq" id="WP_014826158.1">
    <property type="nucleotide sequence ID" value="NC_018068.1"/>
</dbReference>
<keyword evidence="1" id="KW-0378">Hydrolase</keyword>
<keyword evidence="1" id="KW-0645">Protease</keyword>
<dbReference type="STRING" id="646529.Desaci_1113"/>
<dbReference type="OrthoDB" id="1983353at2"/>
<dbReference type="EMBL" id="CP003639">
    <property type="protein sequence ID" value="AFM40150.1"/>
    <property type="molecule type" value="Genomic_DNA"/>
</dbReference>
<gene>
    <name evidence="1" type="ordered locus">Desaci_1113</name>
</gene>
<dbReference type="GO" id="GO:0006508">
    <property type="term" value="P:proteolysis"/>
    <property type="evidence" value="ECO:0007669"/>
    <property type="project" value="UniProtKB-KW"/>
</dbReference>
<dbReference type="PANTHER" id="PTHR30217:SF3">
    <property type="entry name" value="UBIQUINONE BIOSYNTHESIS PROTEIN UBIU"/>
    <property type="match status" value="1"/>
</dbReference>
<dbReference type="HOGENOM" id="CLU_072025_0_0_9"/>
<dbReference type="KEGG" id="dai:Desaci_1113"/>